<keyword evidence="2" id="KW-0472">Membrane</keyword>
<feature type="transmembrane region" description="Helical" evidence="2">
    <location>
        <begin position="68"/>
        <end position="86"/>
    </location>
</feature>
<evidence type="ECO:0000313" key="3">
    <source>
        <dbReference type="EMBL" id="KAH6656261.1"/>
    </source>
</evidence>
<name>A0A9P8UQ50_9PEZI</name>
<dbReference type="GeneID" id="70137599"/>
<evidence type="ECO:0000313" key="4">
    <source>
        <dbReference type="Proteomes" id="UP000758603"/>
    </source>
</evidence>
<keyword evidence="2" id="KW-0812">Transmembrane</keyword>
<dbReference type="Proteomes" id="UP000758603">
    <property type="component" value="Unassembled WGS sequence"/>
</dbReference>
<feature type="transmembrane region" description="Helical" evidence="2">
    <location>
        <begin position="163"/>
        <end position="180"/>
    </location>
</feature>
<proteinExistence type="predicted"/>
<reference evidence="3" key="1">
    <citation type="journal article" date="2021" name="Nat. Commun.">
        <title>Genetic determinants of endophytism in the Arabidopsis root mycobiome.</title>
        <authorList>
            <person name="Mesny F."/>
            <person name="Miyauchi S."/>
            <person name="Thiergart T."/>
            <person name="Pickel B."/>
            <person name="Atanasova L."/>
            <person name="Karlsson M."/>
            <person name="Huettel B."/>
            <person name="Barry K.W."/>
            <person name="Haridas S."/>
            <person name="Chen C."/>
            <person name="Bauer D."/>
            <person name="Andreopoulos W."/>
            <person name="Pangilinan J."/>
            <person name="LaButti K."/>
            <person name="Riley R."/>
            <person name="Lipzen A."/>
            <person name="Clum A."/>
            <person name="Drula E."/>
            <person name="Henrissat B."/>
            <person name="Kohler A."/>
            <person name="Grigoriev I.V."/>
            <person name="Martin F.M."/>
            <person name="Hacquard S."/>
        </authorList>
    </citation>
    <scope>NUCLEOTIDE SEQUENCE</scope>
    <source>
        <strain evidence="3">MPI-SDFR-AT-0073</strain>
    </source>
</reference>
<gene>
    <name evidence="3" type="ORF">BKA67DRAFT_672015</name>
</gene>
<protein>
    <submittedName>
        <fullName evidence="3">Uncharacterized protein</fullName>
    </submittedName>
</protein>
<dbReference type="EMBL" id="JAGPXC010000002">
    <property type="protein sequence ID" value="KAH6656261.1"/>
    <property type="molecule type" value="Genomic_DNA"/>
</dbReference>
<organism evidence="3 4">
    <name type="scientific">Truncatella angustata</name>
    <dbReference type="NCBI Taxonomy" id="152316"/>
    <lineage>
        <taxon>Eukaryota</taxon>
        <taxon>Fungi</taxon>
        <taxon>Dikarya</taxon>
        <taxon>Ascomycota</taxon>
        <taxon>Pezizomycotina</taxon>
        <taxon>Sordariomycetes</taxon>
        <taxon>Xylariomycetidae</taxon>
        <taxon>Amphisphaeriales</taxon>
        <taxon>Sporocadaceae</taxon>
        <taxon>Truncatella</taxon>
    </lineage>
</organism>
<evidence type="ECO:0000256" key="1">
    <source>
        <dbReference type="SAM" id="MobiDB-lite"/>
    </source>
</evidence>
<feature type="compositionally biased region" description="Basic and acidic residues" evidence="1">
    <location>
        <begin position="215"/>
        <end position="224"/>
    </location>
</feature>
<feature type="transmembrane region" description="Helical" evidence="2">
    <location>
        <begin position="13"/>
        <end position="31"/>
    </location>
</feature>
<feature type="transmembrane region" description="Helical" evidence="2">
    <location>
        <begin position="126"/>
        <end position="143"/>
    </location>
</feature>
<feature type="transmembrane region" description="Helical" evidence="2">
    <location>
        <begin position="92"/>
        <end position="114"/>
    </location>
</feature>
<sequence length="233" mass="26180">MADQEAPEQQGKYPARPLFVLFYLVNTWYGFSRNSGFLHVRTLEANFARESLFTMLPVYTERYGSRRAVPVVLIALMVATTVSLLVQPERFSWALLVQQFLVLVVLSCLMYPICKSDGFRSVSARIRVYLGLTVAVCLFSGEIDYWQLDGETRVSFICPRFSLAMPPLALTTVIYAVALMRGDDFVLSKTLAGRQFTPAAPMNLYVSGGDNRLPSGRDEVYRDMEDGDEESPA</sequence>
<evidence type="ECO:0000256" key="2">
    <source>
        <dbReference type="SAM" id="Phobius"/>
    </source>
</evidence>
<keyword evidence="2" id="KW-1133">Transmembrane helix</keyword>
<dbReference type="AlphaFoldDB" id="A0A9P8UQ50"/>
<comment type="caution">
    <text evidence="3">The sequence shown here is derived from an EMBL/GenBank/DDBJ whole genome shotgun (WGS) entry which is preliminary data.</text>
</comment>
<feature type="region of interest" description="Disordered" evidence="1">
    <location>
        <begin position="209"/>
        <end position="233"/>
    </location>
</feature>
<accession>A0A9P8UQ50</accession>
<dbReference type="RefSeq" id="XP_045960495.1">
    <property type="nucleotide sequence ID" value="XM_046108708.1"/>
</dbReference>
<keyword evidence="4" id="KW-1185">Reference proteome</keyword>